<dbReference type="PANTHER" id="PTHR44240:SF10">
    <property type="entry name" value="J DOMAIN-CONTAINING PROTEIN"/>
    <property type="match status" value="1"/>
</dbReference>
<feature type="compositionally biased region" description="Low complexity" evidence="1">
    <location>
        <begin position="253"/>
        <end position="267"/>
    </location>
</feature>
<evidence type="ECO:0000313" key="3">
    <source>
        <dbReference type="EMBL" id="KAK3772290.1"/>
    </source>
</evidence>
<dbReference type="InterPro" id="IPR052276">
    <property type="entry name" value="Diphthamide-biosynth_chaperone"/>
</dbReference>
<dbReference type="PRINTS" id="PR00625">
    <property type="entry name" value="JDOMAIN"/>
</dbReference>
<feature type="compositionally biased region" description="Basic and acidic residues" evidence="1">
    <location>
        <begin position="287"/>
        <end position="299"/>
    </location>
</feature>
<feature type="compositionally biased region" description="Polar residues" evidence="1">
    <location>
        <begin position="553"/>
        <end position="563"/>
    </location>
</feature>
<dbReference type="InterPro" id="IPR036869">
    <property type="entry name" value="J_dom_sf"/>
</dbReference>
<evidence type="ECO:0000256" key="1">
    <source>
        <dbReference type="SAM" id="MobiDB-lite"/>
    </source>
</evidence>
<evidence type="ECO:0000313" key="4">
    <source>
        <dbReference type="Proteomes" id="UP001283361"/>
    </source>
</evidence>
<feature type="compositionally biased region" description="Polar residues" evidence="1">
    <location>
        <begin position="175"/>
        <end position="215"/>
    </location>
</feature>
<proteinExistence type="predicted"/>
<sequence length="665" mass="78100">MFGVRHERERRKCLQLLELHDNPTEDEIKKAYRKQALKYHPDKNKSEDATEKFQQIQAAYKFLTEGDSFLNTGMEDDDTWVKIFKTLFPWLFEEAAFFSQQNFYEEDDSSEEEYGFFNDPRQHFRGPESFHYRYSSSPSPPPRSGPYRPNYSDFYGGFDHVPPQGGNGNQRGGYSRQSGGNSNSNHRTFSSSRPSESGASQHFRQNANFTESNQAHGEYFQQNSKSSKKRRKNERRANYEESDARRQAHNFTQQFRNRQQARAQSQPARDKQKMPSSQDGSTRAAQSKKDAPQQVKVERGYTGPTETQEKKLNKKERKQEEKRRERELQEIRDEIERKEREKKEKEERKKKAQEEKERIEREKQEEEQRKIREKQEEEEKLEREKQAAEERKRREERRLQQEKKEQKRLEQLRREREEQEKERERQEEERRNKEFMDEFDSVNLLDDNGEFKTTNPGVINLIRRNDLNALGNARSSRSNGPVEYINGFKTEDLIQLQRESDKAKNKKNHNASRIGKSVNSEIKSANSATPEPDLPSEKTQTQSHGGARPKTTWRGSNHQTEYNSVRPEQKQNGQEYGPQVQFNCAQNPSSQRFNTMYFTPSVHGNLSTGPSAEQTYQQYVPPPTHQASNGATLTPIKPIFHSGFPRRGRRQFSSGYQAFSNARAF</sequence>
<evidence type="ECO:0000259" key="2">
    <source>
        <dbReference type="PROSITE" id="PS50076"/>
    </source>
</evidence>
<protein>
    <recommendedName>
        <fullName evidence="2">J domain-containing protein</fullName>
    </recommendedName>
</protein>
<comment type="caution">
    <text evidence="3">The sequence shown here is derived from an EMBL/GenBank/DDBJ whole genome shotgun (WGS) entry which is preliminary data.</text>
</comment>
<feature type="region of interest" description="Disordered" evidence="1">
    <location>
        <begin position="127"/>
        <end position="438"/>
    </location>
</feature>
<dbReference type="Proteomes" id="UP001283361">
    <property type="component" value="Unassembled WGS sequence"/>
</dbReference>
<dbReference type="PROSITE" id="PS50076">
    <property type="entry name" value="DNAJ_2"/>
    <property type="match status" value="1"/>
</dbReference>
<dbReference type="SMART" id="SM00271">
    <property type="entry name" value="DnaJ"/>
    <property type="match status" value="1"/>
</dbReference>
<feature type="domain" description="J" evidence="2">
    <location>
        <begin position="12"/>
        <end position="68"/>
    </location>
</feature>
<organism evidence="3 4">
    <name type="scientific">Elysia crispata</name>
    <name type="common">lettuce slug</name>
    <dbReference type="NCBI Taxonomy" id="231223"/>
    <lineage>
        <taxon>Eukaryota</taxon>
        <taxon>Metazoa</taxon>
        <taxon>Spiralia</taxon>
        <taxon>Lophotrochozoa</taxon>
        <taxon>Mollusca</taxon>
        <taxon>Gastropoda</taxon>
        <taxon>Heterobranchia</taxon>
        <taxon>Euthyneura</taxon>
        <taxon>Panpulmonata</taxon>
        <taxon>Sacoglossa</taxon>
        <taxon>Placobranchoidea</taxon>
        <taxon>Plakobranchidae</taxon>
        <taxon>Elysia</taxon>
    </lineage>
</organism>
<gene>
    <name evidence="3" type="ORF">RRG08_039107</name>
</gene>
<feature type="compositionally biased region" description="Basic and acidic residues" evidence="1">
    <location>
        <begin position="235"/>
        <end position="246"/>
    </location>
</feature>
<dbReference type="InterPro" id="IPR001623">
    <property type="entry name" value="DnaJ_domain"/>
</dbReference>
<dbReference type="EMBL" id="JAWDGP010003644">
    <property type="protein sequence ID" value="KAK3772290.1"/>
    <property type="molecule type" value="Genomic_DNA"/>
</dbReference>
<feature type="compositionally biased region" description="Polar residues" evidence="1">
    <location>
        <begin position="517"/>
        <end position="529"/>
    </location>
</feature>
<name>A0AAE1DJP2_9GAST</name>
<feature type="compositionally biased region" description="Basic and acidic residues" evidence="1">
    <location>
        <begin position="307"/>
        <end position="436"/>
    </location>
</feature>
<dbReference type="Pfam" id="PF00226">
    <property type="entry name" value="DnaJ"/>
    <property type="match status" value="1"/>
</dbReference>
<dbReference type="PANTHER" id="PTHR44240">
    <property type="entry name" value="DNAJ DOMAIN (PROKARYOTIC HEAT SHOCK PROTEIN)-RELATED"/>
    <property type="match status" value="1"/>
</dbReference>
<feature type="region of interest" description="Disordered" evidence="1">
    <location>
        <begin position="500"/>
        <end position="576"/>
    </location>
</feature>
<dbReference type="SUPFAM" id="SSF46565">
    <property type="entry name" value="Chaperone J-domain"/>
    <property type="match status" value="1"/>
</dbReference>
<dbReference type="CDD" id="cd06257">
    <property type="entry name" value="DnaJ"/>
    <property type="match status" value="1"/>
</dbReference>
<keyword evidence="4" id="KW-1185">Reference proteome</keyword>
<reference evidence="3" key="1">
    <citation type="journal article" date="2023" name="G3 (Bethesda)">
        <title>A reference genome for the long-term kleptoplast-retaining sea slug Elysia crispata morphotype clarki.</title>
        <authorList>
            <person name="Eastman K.E."/>
            <person name="Pendleton A.L."/>
            <person name="Shaikh M.A."/>
            <person name="Suttiyut T."/>
            <person name="Ogas R."/>
            <person name="Tomko P."/>
            <person name="Gavelis G."/>
            <person name="Widhalm J.R."/>
            <person name="Wisecaver J.H."/>
        </authorList>
    </citation>
    <scope>NUCLEOTIDE SEQUENCE</scope>
    <source>
        <strain evidence="3">ECLA1</strain>
    </source>
</reference>
<dbReference type="Gene3D" id="1.10.287.110">
    <property type="entry name" value="DnaJ domain"/>
    <property type="match status" value="1"/>
</dbReference>
<feature type="compositionally biased region" description="Polar residues" evidence="1">
    <location>
        <begin position="274"/>
        <end position="285"/>
    </location>
</feature>
<dbReference type="AlphaFoldDB" id="A0AAE1DJP2"/>
<accession>A0AAE1DJP2</accession>